<keyword evidence="7" id="KW-1185">Reference proteome</keyword>
<dbReference type="Proteomes" id="UP001642540">
    <property type="component" value="Unassembled WGS sequence"/>
</dbReference>
<accession>A0ABP1S4B7</accession>
<dbReference type="PANTHER" id="PTHR43667:SF1">
    <property type="entry name" value="CYCLOPROPANE-FATTY-ACYL-PHOSPHOLIPID SYNTHASE"/>
    <property type="match status" value="1"/>
</dbReference>
<evidence type="ECO:0008006" key="8">
    <source>
        <dbReference type="Google" id="ProtNLM"/>
    </source>
</evidence>
<reference evidence="6 7" key="1">
    <citation type="submission" date="2024-08" db="EMBL/GenBank/DDBJ databases">
        <authorList>
            <person name="Cucini C."/>
            <person name="Frati F."/>
        </authorList>
    </citation>
    <scope>NUCLEOTIDE SEQUENCE [LARGE SCALE GENOMIC DNA]</scope>
</reference>
<evidence type="ECO:0000256" key="1">
    <source>
        <dbReference type="ARBA" id="ARBA00010815"/>
    </source>
</evidence>
<evidence type="ECO:0000256" key="4">
    <source>
        <dbReference type="ARBA" id="ARBA00022691"/>
    </source>
</evidence>
<evidence type="ECO:0000313" key="7">
    <source>
        <dbReference type="Proteomes" id="UP001642540"/>
    </source>
</evidence>
<keyword evidence="5" id="KW-0443">Lipid metabolism</keyword>
<name>A0ABP1S4B7_9HEXA</name>
<keyword evidence="2" id="KW-0489">Methyltransferase</keyword>
<dbReference type="InterPro" id="IPR050723">
    <property type="entry name" value="CFA/CMAS"/>
</dbReference>
<keyword evidence="4" id="KW-0949">S-adenosyl-L-methionine</keyword>
<dbReference type="Pfam" id="PF02353">
    <property type="entry name" value="CMAS"/>
    <property type="match status" value="1"/>
</dbReference>
<dbReference type="EMBL" id="CAXLJM020000158">
    <property type="protein sequence ID" value="CAL8143534.1"/>
    <property type="molecule type" value="Genomic_DNA"/>
</dbReference>
<dbReference type="InterPro" id="IPR029063">
    <property type="entry name" value="SAM-dependent_MTases_sf"/>
</dbReference>
<organism evidence="6 7">
    <name type="scientific">Orchesella dallaii</name>
    <dbReference type="NCBI Taxonomy" id="48710"/>
    <lineage>
        <taxon>Eukaryota</taxon>
        <taxon>Metazoa</taxon>
        <taxon>Ecdysozoa</taxon>
        <taxon>Arthropoda</taxon>
        <taxon>Hexapoda</taxon>
        <taxon>Collembola</taxon>
        <taxon>Entomobryomorpha</taxon>
        <taxon>Entomobryoidea</taxon>
        <taxon>Orchesellidae</taxon>
        <taxon>Orchesellinae</taxon>
        <taxon>Orchesella</taxon>
    </lineage>
</organism>
<dbReference type="PIRSF" id="PIRSF003085">
    <property type="entry name" value="CMAS"/>
    <property type="match status" value="1"/>
</dbReference>
<evidence type="ECO:0000256" key="2">
    <source>
        <dbReference type="ARBA" id="ARBA00022603"/>
    </source>
</evidence>
<evidence type="ECO:0000313" key="6">
    <source>
        <dbReference type="EMBL" id="CAL8143534.1"/>
    </source>
</evidence>
<evidence type="ECO:0000256" key="3">
    <source>
        <dbReference type="ARBA" id="ARBA00022679"/>
    </source>
</evidence>
<gene>
    <name evidence="6" type="ORF">ODALV1_LOCUS29668</name>
</gene>
<keyword evidence="3" id="KW-0808">Transferase</keyword>
<dbReference type="NCBIfam" id="NF008686">
    <property type="entry name" value="PRK11705.1"/>
    <property type="match status" value="1"/>
</dbReference>
<evidence type="ECO:0000256" key="5">
    <source>
        <dbReference type="ARBA" id="ARBA00023098"/>
    </source>
</evidence>
<sequence>MSFLVEHVYLIIVGAIRAYKSIELGIIKLFSGFFINYFMFRRCEKAAIVFHVPQNLNNSISAKDEARILEQSNYSSIIHLKINNFSFCSRALSQGPLAIAEGYINQAWEPMGSDDQIVELFSRFFDSKIYQLYYHPINRFLHYLEFQAFNLQTTKRAFQVAEKHYDMGNDIFESFLDPWMQYSGGYWARADNLNDAQLHKLELIAKKLDLKPGMRVLDMGCGWGTLCKYLAQNYGVECVGITISKEGAKYAEKVCKGLNTQFRVQDYRDLNEKFDRIVSIECIEHLGHHNYRTFFEIINKCLKNEGIFLIQIFGVNHIDIPLVDPLMHKYILPNASFPYYLDLAKSMEGLFIIEDWHNFGLDFAKTANAWRSNFQNNWTSQLSHKYGEKFFRLFKFYLIILEALLKSRKLQLWQLVLSKDGLKREYRAAR</sequence>
<dbReference type="InterPro" id="IPR003333">
    <property type="entry name" value="CMAS"/>
</dbReference>
<comment type="caution">
    <text evidence="6">The sequence shown here is derived from an EMBL/GenBank/DDBJ whole genome shotgun (WGS) entry which is preliminary data.</text>
</comment>
<comment type="similarity">
    <text evidence="1">Belongs to the CFA/CMAS family.</text>
</comment>
<dbReference type="CDD" id="cd02440">
    <property type="entry name" value="AdoMet_MTases"/>
    <property type="match status" value="1"/>
</dbReference>
<dbReference type="PANTHER" id="PTHR43667">
    <property type="entry name" value="CYCLOPROPANE-FATTY-ACYL-PHOSPHOLIPID SYNTHASE"/>
    <property type="match status" value="1"/>
</dbReference>
<dbReference type="Gene3D" id="3.40.50.150">
    <property type="entry name" value="Vaccinia Virus protein VP39"/>
    <property type="match status" value="1"/>
</dbReference>
<protein>
    <recommendedName>
        <fullName evidence="8">Cyclopropane-fatty-acyl-phospholipid synthase</fullName>
    </recommendedName>
</protein>
<dbReference type="SUPFAM" id="SSF53335">
    <property type="entry name" value="S-adenosyl-L-methionine-dependent methyltransferases"/>
    <property type="match status" value="1"/>
</dbReference>
<proteinExistence type="inferred from homology"/>